<reference evidence="3 4" key="1">
    <citation type="submission" date="2016-10" db="EMBL/GenBank/DDBJ databases">
        <authorList>
            <person name="de Groot N.N."/>
        </authorList>
    </citation>
    <scope>NUCLEOTIDE SEQUENCE [LARGE SCALE GENOMIC DNA]</scope>
    <source>
        <strain evidence="3 4">CGMCC 1.9157</strain>
    </source>
</reference>
<feature type="transmembrane region" description="Helical" evidence="1">
    <location>
        <begin position="102"/>
        <end position="119"/>
    </location>
</feature>
<accession>A0A1I4ZX58</accession>
<keyword evidence="1" id="KW-0472">Membrane</keyword>
<dbReference type="InterPro" id="IPR009936">
    <property type="entry name" value="DUF1468"/>
</dbReference>
<protein>
    <submittedName>
        <fullName evidence="3">Putative tricarboxylic transport membrane protein</fullName>
    </submittedName>
</protein>
<feature type="transmembrane region" description="Helical" evidence="1">
    <location>
        <begin position="38"/>
        <end position="59"/>
    </location>
</feature>
<feature type="transmembrane region" description="Helical" evidence="1">
    <location>
        <begin position="7"/>
        <end position="26"/>
    </location>
</feature>
<dbReference type="AlphaFoldDB" id="A0A1I4ZX58"/>
<evidence type="ECO:0000256" key="1">
    <source>
        <dbReference type="SAM" id="Phobius"/>
    </source>
</evidence>
<keyword evidence="1" id="KW-1133">Transmembrane helix</keyword>
<dbReference type="OrthoDB" id="6174504at2"/>
<evidence type="ECO:0000313" key="3">
    <source>
        <dbReference type="EMBL" id="SFN54713.1"/>
    </source>
</evidence>
<dbReference type="Proteomes" id="UP000199236">
    <property type="component" value="Unassembled WGS sequence"/>
</dbReference>
<evidence type="ECO:0000313" key="4">
    <source>
        <dbReference type="Proteomes" id="UP000199236"/>
    </source>
</evidence>
<organism evidence="3 4">
    <name type="scientific">Cohaesibacter marisflavi</name>
    <dbReference type="NCBI Taxonomy" id="655353"/>
    <lineage>
        <taxon>Bacteria</taxon>
        <taxon>Pseudomonadati</taxon>
        <taxon>Pseudomonadota</taxon>
        <taxon>Alphaproteobacteria</taxon>
        <taxon>Hyphomicrobiales</taxon>
        <taxon>Cohaesibacteraceae</taxon>
    </lineage>
</organism>
<keyword evidence="4" id="KW-1185">Reference proteome</keyword>
<dbReference type="EMBL" id="FOVR01000001">
    <property type="protein sequence ID" value="SFN54713.1"/>
    <property type="molecule type" value="Genomic_DNA"/>
</dbReference>
<feature type="transmembrane region" description="Helical" evidence="1">
    <location>
        <begin position="126"/>
        <end position="147"/>
    </location>
</feature>
<name>A0A1I4ZX58_9HYPH</name>
<evidence type="ECO:0000259" key="2">
    <source>
        <dbReference type="Pfam" id="PF07331"/>
    </source>
</evidence>
<dbReference type="Pfam" id="PF07331">
    <property type="entry name" value="TctB"/>
    <property type="match status" value="1"/>
</dbReference>
<keyword evidence="1" id="KW-0812">Transmembrane</keyword>
<feature type="transmembrane region" description="Helical" evidence="1">
    <location>
        <begin position="79"/>
        <end position="96"/>
    </location>
</feature>
<dbReference type="RefSeq" id="WP_090068042.1">
    <property type="nucleotide sequence ID" value="NZ_FOVR01000001.1"/>
</dbReference>
<proteinExistence type="predicted"/>
<sequence length="161" mass="17660">MKAHDSIVGLVVAILGGAIALYSQSLVPPRHLNYGPGFFPLLIGIGLVLVGGGLIVQGYVTGRDKPLFYRPRWLENRQLVFRFWIIPIAILFYWLAVTPLGFLATATILLAMIQIANGVRWKLAFAVALITALVVNILFASILHVPLSWGVLTPISGLFIW</sequence>
<dbReference type="STRING" id="655353.SAMN04488056_101254"/>
<gene>
    <name evidence="3" type="ORF">SAMN04488056_101254</name>
</gene>
<feature type="domain" description="DUF1468" evidence="2">
    <location>
        <begin position="7"/>
        <end position="147"/>
    </location>
</feature>